<name>A0A8T3C987_DENNO</name>
<sequence length="79" mass="9346">MRDGLAAAFTIKIRKICYSFVTQNEMGTCRFQQTRGIKFPSIFFSIYILISSYLCIQFNIFFIYKILITAKFILNFYDV</sequence>
<gene>
    <name evidence="2" type="ORF">KFK09_000670</name>
</gene>
<accession>A0A8T3C987</accession>
<reference evidence="2" key="1">
    <citation type="journal article" date="2022" name="Front. Genet.">
        <title>Chromosome-Scale Assembly of the Dendrobium nobile Genome Provides Insights Into the Molecular Mechanism of the Biosynthesis of the Medicinal Active Ingredient of Dendrobium.</title>
        <authorList>
            <person name="Xu Q."/>
            <person name="Niu S.-C."/>
            <person name="Li K.-L."/>
            <person name="Zheng P.-J."/>
            <person name="Zhang X.-J."/>
            <person name="Jia Y."/>
            <person name="Liu Y."/>
            <person name="Niu Y.-X."/>
            <person name="Yu L.-H."/>
            <person name="Chen D.-F."/>
            <person name="Zhang G.-Q."/>
        </authorList>
    </citation>
    <scope>NUCLEOTIDE SEQUENCE</scope>
    <source>
        <tissue evidence="2">Leaf</tissue>
    </source>
</reference>
<dbReference type="EMBL" id="JAGYWB010000001">
    <property type="protein sequence ID" value="KAI0531118.1"/>
    <property type="molecule type" value="Genomic_DNA"/>
</dbReference>
<keyword evidence="1" id="KW-0472">Membrane</keyword>
<dbReference type="SMR" id="A0A8T3C987"/>
<organism evidence="2 3">
    <name type="scientific">Dendrobium nobile</name>
    <name type="common">Orchid</name>
    <dbReference type="NCBI Taxonomy" id="94219"/>
    <lineage>
        <taxon>Eukaryota</taxon>
        <taxon>Viridiplantae</taxon>
        <taxon>Streptophyta</taxon>
        <taxon>Embryophyta</taxon>
        <taxon>Tracheophyta</taxon>
        <taxon>Spermatophyta</taxon>
        <taxon>Magnoliopsida</taxon>
        <taxon>Liliopsida</taxon>
        <taxon>Asparagales</taxon>
        <taxon>Orchidaceae</taxon>
        <taxon>Epidendroideae</taxon>
        <taxon>Malaxideae</taxon>
        <taxon>Dendrobiinae</taxon>
        <taxon>Dendrobium</taxon>
    </lineage>
</organism>
<dbReference type="AlphaFoldDB" id="A0A8T3C987"/>
<dbReference type="Proteomes" id="UP000829196">
    <property type="component" value="Unassembled WGS sequence"/>
</dbReference>
<keyword evidence="1" id="KW-0812">Transmembrane</keyword>
<protein>
    <submittedName>
        <fullName evidence="2">Uncharacterized protein</fullName>
    </submittedName>
</protein>
<evidence type="ECO:0000256" key="1">
    <source>
        <dbReference type="SAM" id="Phobius"/>
    </source>
</evidence>
<evidence type="ECO:0000313" key="3">
    <source>
        <dbReference type="Proteomes" id="UP000829196"/>
    </source>
</evidence>
<comment type="caution">
    <text evidence="2">The sequence shown here is derived from an EMBL/GenBank/DDBJ whole genome shotgun (WGS) entry which is preliminary data.</text>
</comment>
<feature type="transmembrane region" description="Helical" evidence="1">
    <location>
        <begin position="42"/>
        <end position="64"/>
    </location>
</feature>
<keyword evidence="1" id="KW-1133">Transmembrane helix</keyword>
<proteinExistence type="predicted"/>
<evidence type="ECO:0000313" key="2">
    <source>
        <dbReference type="EMBL" id="KAI0531118.1"/>
    </source>
</evidence>
<keyword evidence="3" id="KW-1185">Reference proteome</keyword>